<dbReference type="UniPathway" id="UPA00629">
    <property type="reaction ID" value="UER00684"/>
</dbReference>
<keyword evidence="2 3" id="KW-0119">Carbohydrate metabolism</keyword>
<comment type="pathway">
    <text evidence="3">Amino-sugar metabolism; N-acetylneuraminate degradation; D-fructose 6-phosphate from N-acetylneuraminate: step 5/5.</text>
</comment>
<dbReference type="PROSITE" id="PS01161">
    <property type="entry name" value="GLC_GALNAC_ISOMERASE"/>
    <property type="match status" value="1"/>
</dbReference>
<dbReference type="GO" id="GO:0005975">
    <property type="term" value="P:carbohydrate metabolic process"/>
    <property type="evidence" value="ECO:0007669"/>
    <property type="project" value="InterPro"/>
</dbReference>
<keyword evidence="6" id="KW-1185">Reference proteome</keyword>
<comment type="caution">
    <text evidence="3">Lacks conserved residue(s) required for the propagation of feature annotation.</text>
</comment>
<dbReference type="HAMAP" id="MF_01241">
    <property type="entry name" value="GlcN6P_deamin"/>
    <property type="match status" value="1"/>
</dbReference>
<dbReference type="InterPro" id="IPR004547">
    <property type="entry name" value="Glucosamine6P_isomerase"/>
</dbReference>
<feature type="active site" description="For ring-opening step" evidence="3">
    <location>
        <position position="136"/>
    </location>
</feature>
<feature type="active site" description="For ring-opening step" evidence="3">
    <location>
        <position position="143"/>
    </location>
</feature>
<name>A0A1H4DQD3_9ACTO</name>
<feature type="domain" description="Glucosamine/galactosamine-6-phosphate isomerase" evidence="4">
    <location>
        <begin position="11"/>
        <end position="231"/>
    </location>
</feature>
<dbReference type="Pfam" id="PF01182">
    <property type="entry name" value="Glucosamine_iso"/>
    <property type="match status" value="1"/>
</dbReference>
<sequence>MRVIVQPDGDSIASLVAESIVRLVNDKPNAVLGFATGSSPLGIYRELIKAYQEGKVSFKDAWGFQLDEYVGLPADHPELYRNVIRTVIESHVDFSEGRVHAPNGTADDLQAAGPAYDTMIEDAGGVDFQILGIGTDGHIAFNEPGSSFSQGTHVETLTPQTREDNARFFDGDISRVPTHTLTQGLGTIMKAKKLVLVAEGEGKAEAIAQLIEGPVSAHWPATIMQHHADATVLIDEAAASKLEMKDYYRFAWENRLPWQSV</sequence>
<comment type="catalytic activity">
    <reaction evidence="3">
        <text>alpha-D-glucosamine 6-phosphate + H2O = beta-D-fructose 6-phosphate + NH4(+)</text>
        <dbReference type="Rhea" id="RHEA:12172"/>
        <dbReference type="ChEBI" id="CHEBI:15377"/>
        <dbReference type="ChEBI" id="CHEBI:28938"/>
        <dbReference type="ChEBI" id="CHEBI:57634"/>
        <dbReference type="ChEBI" id="CHEBI:75989"/>
        <dbReference type="EC" id="3.5.99.6"/>
    </reaction>
</comment>
<dbReference type="PANTHER" id="PTHR11280:SF5">
    <property type="entry name" value="GLUCOSAMINE-6-PHOSPHATE ISOMERASE"/>
    <property type="match status" value="1"/>
</dbReference>
<dbReference type="InterPro" id="IPR037171">
    <property type="entry name" value="NagB/RpiA_transferase-like"/>
</dbReference>
<dbReference type="GO" id="GO:0042802">
    <property type="term" value="F:identical protein binding"/>
    <property type="evidence" value="ECO:0007669"/>
    <property type="project" value="TreeGrafter"/>
</dbReference>
<protein>
    <recommendedName>
        <fullName evidence="3">Glucosamine-6-phosphate deaminase</fullName>
        <ecNumber evidence="3">3.5.99.6</ecNumber>
    </recommendedName>
    <alternativeName>
        <fullName evidence="3">GlcN6P deaminase</fullName>
        <shortName evidence="3">GNPDA</shortName>
    </alternativeName>
    <alternativeName>
        <fullName evidence="3">Glucosamine-6-phosphate isomerase</fullName>
    </alternativeName>
</protein>
<accession>A0A1H4DQD3</accession>
<evidence type="ECO:0000256" key="1">
    <source>
        <dbReference type="ARBA" id="ARBA00022801"/>
    </source>
</evidence>
<dbReference type="OrthoDB" id="9791139at2"/>
<dbReference type="PANTHER" id="PTHR11280">
    <property type="entry name" value="GLUCOSAMINE-6-PHOSPHATE ISOMERASE"/>
    <property type="match status" value="1"/>
</dbReference>
<dbReference type="GO" id="GO:0005737">
    <property type="term" value="C:cytoplasm"/>
    <property type="evidence" value="ECO:0007669"/>
    <property type="project" value="TreeGrafter"/>
</dbReference>
<dbReference type="GO" id="GO:0004342">
    <property type="term" value="F:glucosamine-6-phosphate deaminase activity"/>
    <property type="evidence" value="ECO:0007669"/>
    <property type="project" value="UniProtKB-UniRule"/>
</dbReference>
<dbReference type="Proteomes" id="UP000199288">
    <property type="component" value="Unassembled WGS sequence"/>
</dbReference>
<dbReference type="Gene3D" id="3.40.50.1360">
    <property type="match status" value="1"/>
</dbReference>
<feature type="active site" description="Proton acceptor; for enolization step" evidence="3">
    <location>
        <position position="67"/>
    </location>
</feature>
<dbReference type="InterPro" id="IPR018321">
    <property type="entry name" value="Glucosamine6P_isomerase_CS"/>
</dbReference>
<organism evidence="5 6">
    <name type="scientific">Bowdeniella nasicola</name>
    <dbReference type="NCBI Taxonomy" id="208480"/>
    <lineage>
        <taxon>Bacteria</taxon>
        <taxon>Bacillati</taxon>
        <taxon>Actinomycetota</taxon>
        <taxon>Actinomycetes</taxon>
        <taxon>Actinomycetales</taxon>
        <taxon>Actinomycetaceae</taxon>
        <taxon>Bowdeniella</taxon>
    </lineage>
</organism>
<comment type="function">
    <text evidence="3">Catalyzes the reversible isomerization-deamination of glucosamine 6-phosphate (GlcN6P) to form fructose 6-phosphate (Fru6P) and ammonium ion.</text>
</comment>
<evidence type="ECO:0000259" key="4">
    <source>
        <dbReference type="Pfam" id="PF01182"/>
    </source>
</evidence>
<gene>
    <name evidence="3" type="primary">nagB</name>
    <name evidence="5" type="ORF">SAMN02910418_02311</name>
</gene>
<evidence type="ECO:0000313" key="6">
    <source>
        <dbReference type="Proteomes" id="UP000199288"/>
    </source>
</evidence>
<reference evidence="6" key="1">
    <citation type="submission" date="2016-10" db="EMBL/GenBank/DDBJ databases">
        <authorList>
            <person name="Varghese N."/>
            <person name="Submissions S."/>
        </authorList>
    </citation>
    <scope>NUCLEOTIDE SEQUENCE [LARGE SCALE GENOMIC DNA]</scope>
    <source>
        <strain evidence="6">KPR-1</strain>
    </source>
</reference>
<evidence type="ECO:0000256" key="3">
    <source>
        <dbReference type="HAMAP-Rule" id="MF_01241"/>
    </source>
</evidence>
<dbReference type="CDD" id="cd01399">
    <property type="entry name" value="GlcN6P_deaminase"/>
    <property type="match status" value="1"/>
</dbReference>
<dbReference type="AlphaFoldDB" id="A0A1H4DQD3"/>
<dbReference type="NCBIfam" id="NF001684">
    <property type="entry name" value="PRK00443.1-4"/>
    <property type="match status" value="1"/>
</dbReference>
<dbReference type="EC" id="3.5.99.6" evidence="3"/>
<evidence type="ECO:0000313" key="5">
    <source>
        <dbReference type="EMBL" id="SEA74728.1"/>
    </source>
</evidence>
<dbReference type="GO" id="GO:0006046">
    <property type="term" value="P:N-acetylglucosamine catabolic process"/>
    <property type="evidence" value="ECO:0007669"/>
    <property type="project" value="UniProtKB-UniRule"/>
</dbReference>
<evidence type="ECO:0000256" key="2">
    <source>
        <dbReference type="ARBA" id="ARBA00023277"/>
    </source>
</evidence>
<keyword evidence="1 3" id="KW-0378">Hydrolase</keyword>
<dbReference type="NCBIfam" id="TIGR00502">
    <property type="entry name" value="nagB"/>
    <property type="match status" value="1"/>
</dbReference>
<comment type="similarity">
    <text evidence="3">Belongs to the glucosamine/galactosamine-6-phosphate isomerase family. NagB subfamily.</text>
</comment>
<dbReference type="GO" id="GO:0019262">
    <property type="term" value="P:N-acetylneuraminate catabolic process"/>
    <property type="evidence" value="ECO:0007669"/>
    <property type="project" value="UniProtKB-UniRule"/>
</dbReference>
<feature type="active site" description="Proton acceptor; for ring-opening step" evidence="3">
    <location>
        <position position="138"/>
    </location>
</feature>
<dbReference type="EMBL" id="FNQV01000019">
    <property type="protein sequence ID" value="SEA74728.1"/>
    <property type="molecule type" value="Genomic_DNA"/>
</dbReference>
<proteinExistence type="inferred from homology"/>
<dbReference type="SUPFAM" id="SSF100950">
    <property type="entry name" value="NagB/RpiA/CoA transferase-like"/>
    <property type="match status" value="1"/>
</dbReference>
<dbReference type="RefSeq" id="WP_092566037.1">
    <property type="nucleotide sequence ID" value="NZ_FNQV01000019.1"/>
</dbReference>
<dbReference type="InterPro" id="IPR006148">
    <property type="entry name" value="Glc/Gal-6P_isomerase"/>
</dbReference>
<dbReference type="GO" id="GO:0006043">
    <property type="term" value="P:glucosamine catabolic process"/>
    <property type="evidence" value="ECO:0007669"/>
    <property type="project" value="TreeGrafter"/>
</dbReference>